<sequence>MESAVATPGAEASAPRRGRPNLPAYRLTVVDSVEAGGNMQRVTFALPADATAFDYKPGQAIVMMIPLGDGEFGRRDYTIRSFDREARTLAVDFLKHGDTPGPRWAIGAKAGDEIEVKGPRGHTVFNAEADWHLFTGDETCIPAIVHILEEAPAGTKAYAFIEVQDERGEVAINTNADLSLQWLHRGDLPAGPSEFMAKAVDAFELPEGRGQAYIIGETSNVRRQRHALIARGLTREQIRSEGYWRPGRIGGHDHVDD</sequence>
<dbReference type="InterPro" id="IPR013113">
    <property type="entry name" value="SIP_FAD-bd"/>
</dbReference>
<reference evidence="4" key="2">
    <citation type="submission" date="2020-09" db="EMBL/GenBank/DDBJ databases">
        <authorList>
            <person name="Sun Q."/>
            <person name="Zhou Y."/>
        </authorList>
    </citation>
    <scope>NUCLEOTIDE SEQUENCE</scope>
    <source>
        <strain evidence="4">CGMCC 1.15320</strain>
    </source>
</reference>
<dbReference type="Gene3D" id="2.40.30.10">
    <property type="entry name" value="Translation factors"/>
    <property type="match status" value="1"/>
</dbReference>
<dbReference type="InterPro" id="IPR007037">
    <property type="entry name" value="SIP_rossman_dom"/>
</dbReference>
<accession>A0A916W6Z3</accession>
<evidence type="ECO:0000313" key="5">
    <source>
        <dbReference type="Proteomes" id="UP000636264"/>
    </source>
</evidence>
<dbReference type="EMBL" id="BMIF01000008">
    <property type="protein sequence ID" value="GGA71657.1"/>
    <property type="molecule type" value="Genomic_DNA"/>
</dbReference>
<evidence type="ECO:0000259" key="3">
    <source>
        <dbReference type="PROSITE" id="PS51384"/>
    </source>
</evidence>
<feature type="region of interest" description="Disordered" evidence="2">
    <location>
        <begin position="1"/>
        <end position="21"/>
    </location>
</feature>
<dbReference type="Proteomes" id="UP000636264">
    <property type="component" value="Unassembled WGS sequence"/>
</dbReference>
<dbReference type="InterPro" id="IPR017927">
    <property type="entry name" value="FAD-bd_FR_type"/>
</dbReference>
<dbReference type="Pfam" id="PF08021">
    <property type="entry name" value="FAD_binding_9"/>
    <property type="match status" value="1"/>
</dbReference>
<gene>
    <name evidence="4" type="ORF">GCM10011385_26850</name>
</gene>
<dbReference type="PROSITE" id="PS51384">
    <property type="entry name" value="FAD_FR"/>
    <property type="match status" value="1"/>
</dbReference>
<evidence type="ECO:0000256" key="2">
    <source>
        <dbReference type="SAM" id="MobiDB-lite"/>
    </source>
</evidence>
<dbReference type="CDD" id="cd06193">
    <property type="entry name" value="siderophore_interacting"/>
    <property type="match status" value="1"/>
</dbReference>
<keyword evidence="5" id="KW-1185">Reference proteome</keyword>
<dbReference type="InterPro" id="IPR017938">
    <property type="entry name" value="Riboflavin_synthase-like_b-brl"/>
</dbReference>
<comment type="similarity">
    <text evidence="1">Belongs to the SIP oxidoreductase family.</text>
</comment>
<dbReference type="Pfam" id="PF04954">
    <property type="entry name" value="SIP"/>
    <property type="match status" value="1"/>
</dbReference>
<reference evidence="4" key="1">
    <citation type="journal article" date="2014" name="Int. J. Syst. Evol. Microbiol.">
        <title>Complete genome sequence of Corynebacterium casei LMG S-19264T (=DSM 44701T), isolated from a smear-ripened cheese.</title>
        <authorList>
            <consortium name="US DOE Joint Genome Institute (JGI-PGF)"/>
            <person name="Walter F."/>
            <person name="Albersmeier A."/>
            <person name="Kalinowski J."/>
            <person name="Ruckert C."/>
        </authorList>
    </citation>
    <scope>NUCLEOTIDE SEQUENCE</scope>
    <source>
        <strain evidence="4">CGMCC 1.15320</strain>
    </source>
</reference>
<dbReference type="PANTHER" id="PTHR30157:SF0">
    <property type="entry name" value="NADPH-DEPENDENT FERRIC-CHELATE REDUCTASE"/>
    <property type="match status" value="1"/>
</dbReference>
<dbReference type="RefSeq" id="WP_188721595.1">
    <property type="nucleotide sequence ID" value="NZ_BMIF01000008.1"/>
</dbReference>
<name>A0A916W6Z3_9HYPH</name>
<protein>
    <recommendedName>
        <fullName evidence="3">FAD-binding FR-type domain-containing protein</fullName>
    </recommendedName>
</protein>
<dbReference type="GO" id="GO:0016491">
    <property type="term" value="F:oxidoreductase activity"/>
    <property type="evidence" value="ECO:0007669"/>
    <property type="project" value="InterPro"/>
</dbReference>
<evidence type="ECO:0000313" key="4">
    <source>
        <dbReference type="EMBL" id="GGA71657.1"/>
    </source>
</evidence>
<dbReference type="InterPro" id="IPR039374">
    <property type="entry name" value="SIP_fam"/>
</dbReference>
<comment type="caution">
    <text evidence="4">The sequence shown here is derived from an EMBL/GenBank/DDBJ whole genome shotgun (WGS) entry which is preliminary data.</text>
</comment>
<dbReference type="PANTHER" id="PTHR30157">
    <property type="entry name" value="FERRIC REDUCTASE, NADPH-DEPENDENT"/>
    <property type="match status" value="1"/>
</dbReference>
<evidence type="ECO:0000256" key="1">
    <source>
        <dbReference type="ARBA" id="ARBA00035644"/>
    </source>
</evidence>
<proteinExistence type="inferred from homology"/>
<dbReference type="SUPFAM" id="SSF63380">
    <property type="entry name" value="Riboflavin synthase domain-like"/>
    <property type="match status" value="1"/>
</dbReference>
<dbReference type="InterPro" id="IPR039261">
    <property type="entry name" value="FNR_nucleotide-bd"/>
</dbReference>
<dbReference type="AlphaFoldDB" id="A0A916W6Z3"/>
<organism evidence="4 5">
    <name type="scientific">Nitratireductor aestuarii</name>
    <dbReference type="NCBI Taxonomy" id="1735103"/>
    <lineage>
        <taxon>Bacteria</taxon>
        <taxon>Pseudomonadati</taxon>
        <taxon>Pseudomonadota</taxon>
        <taxon>Alphaproteobacteria</taxon>
        <taxon>Hyphomicrobiales</taxon>
        <taxon>Phyllobacteriaceae</taxon>
        <taxon>Nitratireductor</taxon>
    </lineage>
</organism>
<dbReference type="Gene3D" id="3.40.50.80">
    <property type="entry name" value="Nucleotide-binding domain of ferredoxin-NADP reductase (FNR) module"/>
    <property type="match status" value="1"/>
</dbReference>
<feature type="domain" description="FAD-binding FR-type" evidence="3">
    <location>
        <begin position="22"/>
        <end position="126"/>
    </location>
</feature>